<gene>
    <name evidence="1" type="ORF">DPMN_144745</name>
</gene>
<evidence type="ECO:0000313" key="2">
    <source>
        <dbReference type="Proteomes" id="UP000828390"/>
    </source>
</evidence>
<reference evidence="1" key="1">
    <citation type="journal article" date="2019" name="bioRxiv">
        <title>The Genome of the Zebra Mussel, Dreissena polymorpha: A Resource for Invasive Species Research.</title>
        <authorList>
            <person name="McCartney M.A."/>
            <person name="Auch B."/>
            <person name="Kono T."/>
            <person name="Mallez S."/>
            <person name="Zhang Y."/>
            <person name="Obille A."/>
            <person name="Becker A."/>
            <person name="Abrahante J.E."/>
            <person name="Garbe J."/>
            <person name="Badalamenti J.P."/>
            <person name="Herman A."/>
            <person name="Mangelson H."/>
            <person name="Liachko I."/>
            <person name="Sullivan S."/>
            <person name="Sone E.D."/>
            <person name="Koren S."/>
            <person name="Silverstein K.A.T."/>
            <person name="Beckman K.B."/>
            <person name="Gohl D.M."/>
        </authorList>
    </citation>
    <scope>NUCLEOTIDE SEQUENCE</scope>
    <source>
        <strain evidence="1">Duluth1</strain>
        <tissue evidence="1">Whole animal</tissue>
    </source>
</reference>
<protein>
    <submittedName>
        <fullName evidence="1">Uncharacterized protein</fullName>
    </submittedName>
</protein>
<dbReference type="AlphaFoldDB" id="A0A9D4F3S5"/>
<organism evidence="1 2">
    <name type="scientific">Dreissena polymorpha</name>
    <name type="common">Zebra mussel</name>
    <name type="synonym">Mytilus polymorpha</name>
    <dbReference type="NCBI Taxonomy" id="45954"/>
    <lineage>
        <taxon>Eukaryota</taxon>
        <taxon>Metazoa</taxon>
        <taxon>Spiralia</taxon>
        <taxon>Lophotrochozoa</taxon>
        <taxon>Mollusca</taxon>
        <taxon>Bivalvia</taxon>
        <taxon>Autobranchia</taxon>
        <taxon>Heteroconchia</taxon>
        <taxon>Euheterodonta</taxon>
        <taxon>Imparidentia</taxon>
        <taxon>Neoheterodontei</taxon>
        <taxon>Myida</taxon>
        <taxon>Dreissenoidea</taxon>
        <taxon>Dreissenidae</taxon>
        <taxon>Dreissena</taxon>
    </lineage>
</organism>
<comment type="caution">
    <text evidence="1">The sequence shown here is derived from an EMBL/GenBank/DDBJ whole genome shotgun (WGS) entry which is preliminary data.</text>
</comment>
<dbReference type="EMBL" id="JAIWYP010000007">
    <property type="protein sequence ID" value="KAH3791262.1"/>
    <property type="molecule type" value="Genomic_DNA"/>
</dbReference>
<dbReference type="Proteomes" id="UP000828390">
    <property type="component" value="Unassembled WGS sequence"/>
</dbReference>
<evidence type="ECO:0000313" key="1">
    <source>
        <dbReference type="EMBL" id="KAH3791262.1"/>
    </source>
</evidence>
<reference evidence="1" key="2">
    <citation type="submission" date="2020-11" db="EMBL/GenBank/DDBJ databases">
        <authorList>
            <person name="McCartney M.A."/>
            <person name="Auch B."/>
            <person name="Kono T."/>
            <person name="Mallez S."/>
            <person name="Becker A."/>
            <person name="Gohl D.M."/>
            <person name="Silverstein K.A.T."/>
            <person name="Koren S."/>
            <person name="Bechman K.B."/>
            <person name="Herman A."/>
            <person name="Abrahante J.E."/>
            <person name="Garbe J."/>
        </authorList>
    </citation>
    <scope>NUCLEOTIDE SEQUENCE</scope>
    <source>
        <strain evidence="1">Duluth1</strain>
        <tissue evidence="1">Whole animal</tissue>
    </source>
</reference>
<proteinExistence type="predicted"/>
<sequence>MYPEAIPTSVGVLRGARLSAAWCLWPSMASHQGYRCLVTREHWCCASFECPCSAGSSLGLEEIR</sequence>
<accession>A0A9D4F3S5</accession>
<name>A0A9D4F3S5_DREPO</name>
<keyword evidence="2" id="KW-1185">Reference proteome</keyword>